<dbReference type="AlphaFoldDB" id="A0A642V546"/>
<evidence type="ECO:0000256" key="5">
    <source>
        <dbReference type="ARBA" id="ARBA00022475"/>
    </source>
</evidence>
<comment type="caution">
    <text evidence="11">Lacks conserved residue(s) required for the propagation of feature annotation.</text>
</comment>
<evidence type="ECO:0000256" key="4">
    <source>
        <dbReference type="ARBA" id="ARBA00017621"/>
    </source>
</evidence>
<sequence>MNVRKIWFVNRAVDARPYICLPARLTQTPFNKFTIGFIFLAVFIQLFCAVVFYSLDVTQDGILSSCISSFSKDASASLLPDTVAGIVLSSIEQSVNTINNQVTEDLNSAISNFGSSAEAYVDQLSDLYTQAIKGIAQSAYKSANNASQSIADTVKEALDSAIEATDKDISNVTSALKKLEDEMESSSVLFKNVDLGTAEDLNLDRFKSINIESSINSTLASLNSKSAKFDDFDKIVTNTKTLLKNMSKNSTISAPKTNFNTTSIGLPKTSKLDICPVGSKVQTQFSQIKSAINTVKRNCFASMIVLAIVFILLSAGYEKYKWKRTMEQATTLETPGGFWDPVENVHAVEEPLSTKLGFSTSLLLGGTEKSRTLIRWFIDYFSARPAFNLLLIGSWFLIAFVCQATIIHQILSADLNESTLTSKSTSSDSVNSSISTWVSHVNTALESSESKINSDLSDQYQKSLDDTYETLNVYQNSIASKFRDFFGDYGDSISIPNTLSNKIVFPTQVAAPSVKLPRAEVSDIPSVKSVSGSLDITASVDRLSSTLNYLSETTMHLGIAFLSVWTFLFLASLVYAICTNKFSSN</sequence>
<evidence type="ECO:0000256" key="3">
    <source>
        <dbReference type="ARBA" id="ARBA00010780"/>
    </source>
</evidence>
<comment type="caution">
    <text evidence="12">The sequence shown here is derived from an EMBL/GenBank/DDBJ whole genome shotgun (WGS) entry which is preliminary data.</text>
</comment>
<comment type="subcellular location">
    <subcellularLocation>
        <location evidence="2 11">Cell membrane</location>
        <topology evidence="2 11">Multi-pass membrane protein</topology>
    </subcellularLocation>
</comment>
<dbReference type="EMBL" id="SWFS01000209">
    <property type="protein sequence ID" value="KAA8914094.1"/>
    <property type="molecule type" value="Genomic_DNA"/>
</dbReference>
<proteinExistence type="inferred from homology"/>
<gene>
    <name evidence="12" type="ORF">TRICI_002991</name>
</gene>
<evidence type="ECO:0000256" key="1">
    <source>
        <dbReference type="ARBA" id="ARBA00002512"/>
    </source>
</evidence>
<feature type="transmembrane region" description="Helical" evidence="11">
    <location>
        <begin position="557"/>
        <end position="578"/>
    </location>
</feature>
<keyword evidence="6 11" id="KW-0812">Transmembrane</keyword>
<protein>
    <recommendedName>
        <fullName evidence="4 11">Plasma membrane fusion protein PRM1</fullName>
    </recommendedName>
</protein>
<evidence type="ECO:0000313" key="12">
    <source>
        <dbReference type="EMBL" id="KAA8914094.1"/>
    </source>
</evidence>
<accession>A0A642V546</accession>
<dbReference type="VEuPathDB" id="FungiDB:TRICI_002991"/>
<evidence type="ECO:0000256" key="2">
    <source>
        <dbReference type="ARBA" id="ARBA00004651"/>
    </source>
</evidence>
<reference evidence="12" key="1">
    <citation type="journal article" date="2019" name="G3 (Bethesda)">
        <title>Genome Assemblies of Two Rare Opportunistic Yeast Pathogens: Diutina rugosa (syn. Candida rugosa) and Trichomonascus ciferrii (syn. Candida ciferrii).</title>
        <authorList>
            <person name="Mixao V."/>
            <person name="Saus E."/>
            <person name="Hansen A.P."/>
            <person name="Lass-Florl C."/>
            <person name="Gabaldon T."/>
        </authorList>
    </citation>
    <scope>NUCLEOTIDE SEQUENCE</scope>
    <source>
        <strain evidence="12">CBS 4856</strain>
    </source>
</reference>
<dbReference type="PANTHER" id="PTHR31030:SF1">
    <property type="entry name" value="PLASMA MEMBRANE FUSION PROTEIN PRM1"/>
    <property type="match status" value="1"/>
</dbReference>
<dbReference type="InterPro" id="IPR026777">
    <property type="entry name" value="PRM1"/>
</dbReference>
<comment type="function">
    <text evidence="1 11">Involved in cell fusion during mating by stabilizing the plasma membrane fusion event.</text>
</comment>
<keyword evidence="8 11" id="KW-1133">Transmembrane helix</keyword>
<dbReference type="GO" id="GO:0043332">
    <property type="term" value="C:mating projection tip"/>
    <property type="evidence" value="ECO:0007669"/>
    <property type="project" value="UniProtKB-UniRule"/>
</dbReference>
<organism evidence="12 13">
    <name type="scientific">Trichomonascus ciferrii</name>
    <dbReference type="NCBI Taxonomy" id="44093"/>
    <lineage>
        <taxon>Eukaryota</taxon>
        <taxon>Fungi</taxon>
        <taxon>Dikarya</taxon>
        <taxon>Ascomycota</taxon>
        <taxon>Saccharomycotina</taxon>
        <taxon>Dipodascomycetes</taxon>
        <taxon>Dipodascales</taxon>
        <taxon>Trichomonascaceae</taxon>
        <taxon>Trichomonascus</taxon>
        <taxon>Trichomonascus ciferrii complex</taxon>
    </lineage>
</organism>
<keyword evidence="9 11" id="KW-0472">Membrane</keyword>
<evidence type="ECO:0000256" key="6">
    <source>
        <dbReference type="ARBA" id="ARBA00022692"/>
    </source>
</evidence>
<evidence type="ECO:0000256" key="10">
    <source>
        <dbReference type="ARBA" id="ARBA00023180"/>
    </source>
</evidence>
<feature type="transmembrane region" description="Helical" evidence="11">
    <location>
        <begin position="389"/>
        <end position="411"/>
    </location>
</feature>
<keyword evidence="10" id="KW-0325">Glycoprotein</keyword>
<feature type="transmembrane region" description="Helical" evidence="11">
    <location>
        <begin position="300"/>
        <end position="317"/>
    </location>
</feature>
<evidence type="ECO:0000256" key="9">
    <source>
        <dbReference type="ARBA" id="ARBA00023136"/>
    </source>
</evidence>
<dbReference type="Proteomes" id="UP000761534">
    <property type="component" value="Unassembled WGS sequence"/>
</dbReference>
<keyword evidence="7 11" id="KW-0184">Conjugation</keyword>
<dbReference type="GO" id="GO:0005886">
    <property type="term" value="C:plasma membrane"/>
    <property type="evidence" value="ECO:0007669"/>
    <property type="project" value="UniProtKB-SubCell"/>
</dbReference>
<evidence type="ECO:0000313" key="13">
    <source>
        <dbReference type="Proteomes" id="UP000761534"/>
    </source>
</evidence>
<name>A0A642V546_9ASCO</name>
<dbReference type="PANTHER" id="PTHR31030">
    <property type="entry name" value="PLASMA MEMBRANE FUSION PROTEIN PRM1"/>
    <property type="match status" value="1"/>
</dbReference>
<dbReference type="GO" id="GO:0032220">
    <property type="term" value="P:plasma membrane fusion involved in cytogamy"/>
    <property type="evidence" value="ECO:0007669"/>
    <property type="project" value="TreeGrafter"/>
</dbReference>
<feature type="transmembrane region" description="Helical" evidence="11">
    <location>
        <begin position="33"/>
        <end position="55"/>
    </location>
</feature>
<keyword evidence="5 11" id="KW-1003">Cell membrane</keyword>
<comment type="similarity">
    <text evidence="3 11">Belongs to the PRM1 family.</text>
</comment>
<keyword evidence="13" id="KW-1185">Reference proteome</keyword>
<evidence type="ECO:0000256" key="7">
    <source>
        <dbReference type="ARBA" id="ARBA00022971"/>
    </source>
</evidence>
<evidence type="ECO:0000256" key="11">
    <source>
        <dbReference type="RuleBase" id="RU366035"/>
    </source>
</evidence>
<evidence type="ECO:0000256" key="8">
    <source>
        <dbReference type="ARBA" id="ARBA00022989"/>
    </source>
</evidence>